<accession>A0A2T5UD01</accession>
<evidence type="ECO:0000313" key="2">
    <source>
        <dbReference type="Proteomes" id="UP000244013"/>
    </source>
</evidence>
<dbReference type="EMBL" id="QAYE01000001">
    <property type="protein sequence ID" value="PTW49385.1"/>
    <property type="molecule type" value="Genomic_DNA"/>
</dbReference>
<dbReference type="AlphaFoldDB" id="A0A2T5UD01"/>
<sequence>MDRRDAPTPPDARTQMQPHTDVETALLGPILPDRACGDCTACCTELTVTTPEFAKPAGTPCIHLSNKGCGIHAVRPRICRTWFCVWRRVASLPDGARPDRSGLLVSLNFVKEPQNCLEGVSINVRVLAGSDAIANGMAAAVLDSVCDQLVPVWFSDGSRKMLMHPDTDVARFVLSGEAAPAQLQDEVAAWRERYGMFG</sequence>
<gene>
    <name evidence="1" type="ORF">C8J25_101894</name>
</gene>
<proteinExistence type="predicted"/>
<comment type="caution">
    <text evidence="1">The sequence shown here is derived from an EMBL/GenBank/DDBJ whole genome shotgun (WGS) entry which is preliminary data.</text>
</comment>
<name>A0A2T5UD01_9SPHN</name>
<dbReference type="Proteomes" id="UP000244013">
    <property type="component" value="Unassembled WGS sequence"/>
</dbReference>
<organism evidence="1 2">
    <name type="scientific">Sphingomonas faeni</name>
    <dbReference type="NCBI Taxonomy" id="185950"/>
    <lineage>
        <taxon>Bacteria</taxon>
        <taxon>Pseudomonadati</taxon>
        <taxon>Pseudomonadota</taxon>
        <taxon>Alphaproteobacteria</taxon>
        <taxon>Sphingomonadales</taxon>
        <taxon>Sphingomonadaceae</taxon>
        <taxon>Sphingomonas</taxon>
    </lineage>
</organism>
<dbReference type="InterPro" id="IPR052572">
    <property type="entry name" value="UPF0153_domain"/>
</dbReference>
<reference evidence="1 2" key="1">
    <citation type="submission" date="2018-04" db="EMBL/GenBank/DDBJ databases">
        <title>Genomic Encyclopedia of Type Strains, Phase III (KMG-III): the genomes of soil and plant-associated and newly described type strains.</title>
        <authorList>
            <person name="Whitman W."/>
        </authorList>
    </citation>
    <scope>NUCLEOTIDE SEQUENCE [LARGE SCALE GENOMIC DNA]</scope>
    <source>
        <strain evidence="1 2">MA-olki</strain>
    </source>
</reference>
<evidence type="ECO:0000313" key="1">
    <source>
        <dbReference type="EMBL" id="PTW49385.1"/>
    </source>
</evidence>
<dbReference type="PANTHER" id="PTHR36931:SF1">
    <property type="entry name" value="UPF0153 PROTEIN YEIW"/>
    <property type="match status" value="1"/>
</dbReference>
<protein>
    <submittedName>
        <fullName evidence="1">Uncharacterized protein</fullName>
    </submittedName>
</protein>
<dbReference type="PANTHER" id="PTHR36931">
    <property type="entry name" value="UPF0153 PROTEIN YEIW"/>
    <property type="match status" value="1"/>
</dbReference>